<name>A0A9P9DDN0_9HYPO</name>
<dbReference type="AlphaFoldDB" id="A0A9P9DDN0"/>
<evidence type="ECO:0000259" key="1">
    <source>
        <dbReference type="Pfam" id="PF22917"/>
    </source>
</evidence>
<dbReference type="Pfam" id="PF22917">
    <property type="entry name" value="PRISE"/>
    <property type="match status" value="1"/>
</dbReference>
<dbReference type="OrthoDB" id="1731983at2759"/>
<gene>
    <name evidence="2" type="ORF">B0J13DRAFT_599904</name>
</gene>
<keyword evidence="3" id="KW-1185">Reference proteome</keyword>
<proteinExistence type="predicted"/>
<dbReference type="InterPro" id="IPR036291">
    <property type="entry name" value="NAD(P)-bd_dom_sf"/>
</dbReference>
<accession>A0A9P9DDN0</accession>
<reference evidence="2" key="1">
    <citation type="journal article" date="2021" name="Nat. Commun.">
        <title>Genetic determinants of endophytism in the Arabidopsis root mycobiome.</title>
        <authorList>
            <person name="Mesny F."/>
            <person name="Miyauchi S."/>
            <person name="Thiergart T."/>
            <person name="Pickel B."/>
            <person name="Atanasova L."/>
            <person name="Karlsson M."/>
            <person name="Huettel B."/>
            <person name="Barry K.W."/>
            <person name="Haridas S."/>
            <person name="Chen C."/>
            <person name="Bauer D."/>
            <person name="Andreopoulos W."/>
            <person name="Pangilinan J."/>
            <person name="LaButti K."/>
            <person name="Riley R."/>
            <person name="Lipzen A."/>
            <person name="Clum A."/>
            <person name="Drula E."/>
            <person name="Henrissat B."/>
            <person name="Kohler A."/>
            <person name="Grigoriev I.V."/>
            <person name="Martin F.M."/>
            <person name="Hacquard S."/>
        </authorList>
    </citation>
    <scope>NUCLEOTIDE SEQUENCE</scope>
    <source>
        <strain evidence="2">MPI-CAGE-AT-0021</strain>
    </source>
</reference>
<evidence type="ECO:0000313" key="2">
    <source>
        <dbReference type="EMBL" id="KAH7117249.1"/>
    </source>
</evidence>
<comment type="caution">
    <text evidence="2">The sequence shown here is derived from an EMBL/GenBank/DDBJ whole genome shotgun (WGS) entry which is preliminary data.</text>
</comment>
<dbReference type="Proteomes" id="UP000717696">
    <property type="component" value="Unassembled WGS sequence"/>
</dbReference>
<sequence>MAHALIFGASGISGWSLLNQMRAYPSATTFTRITGTTNRPLTLEQAQIPSDHRIQLVSGINLTKSVDEVIAQLKEKIPDIDTVSHVFFTAYIQEKDSETLKTTNTNLLDVAVRAVEKVSPKLQSVILQTGGKGYGLEFPKEVGVHPPLAENFPRIPEPWASKIFYYTQYDLLKELSKGKQWTFSEIRPDGIVGFAPGSNTMNMAQGIAIYLSLYREVKGAGAAVPFPGYEHGYHSTHSDTFQDILSKMEIFAALHPDKCGDGGVFNVADGQTVTWAQVWPKLCKHFGLVGAGPDASSTPMLKFVEQHKGVWLEIAQKHGINPKLVDEQGWGHVHFMLVQFDFDRQYDLSRSREVGFAEEIDTAQGYIAAWERMRAAKLLPPV</sequence>
<dbReference type="CDD" id="cd08948">
    <property type="entry name" value="5beta-POR_like_SDR_a"/>
    <property type="match status" value="1"/>
</dbReference>
<protein>
    <recommendedName>
        <fullName evidence="1">PRISE-like Rossmann-fold domain-containing protein</fullName>
    </recommendedName>
</protein>
<dbReference type="Gene3D" id="3.40.50.720">
    <property type="entry name" value="NAD(P)-binding Rossmann-like Domain"/>
    <property type="match status" value="1"/>
</dbReference>
<organism evidence="2 3">
    <name type="scientific">Dactylonectria estremocensis</name>
    <dbReference type="NCBI Taxonomy" id="1079267"/>
    <lineage>
        <taxon>Eukaryota</taxon>
        <taxon>Fungi</taxon>
        <taxon>Dikarya</taxon>
        <taxon>Ascomycota</taxon>
        <taxon>Pezizomycotina</taxon>
        <taxon>Sordariomycetes</taxon>
        <taxon>Hypocreomycetidae</taxon>
        <taxon>Hypocreales</taxon>
        <taxon>Nectriaceae</taxon>
        <taxon>Dactylonectria</taxon>
    </lineage>
</organism>
<dbReference type="PANTHER" id="PTHR32487">
    <property type="entry name" value="3-OXO-DELTA(4,5)-STEROID 5-BETA-REDUCTASE"/>
    <property type="match status" value="1"/>
</dbReference>
<dbReference type="EMBL" id="JAGMUU010000034">
    <property type="protein sequence ID" value="KAH7117249.1"/>
    <property type="molecule type" value="Genomic_DNA"/>
</dbReference>
<dbReference type="SUPFAM" id="SSF51735">
    <property type="entry name" value="NAD(P)-binding Rossmann-fold domains"/>
    <property type="match status" value="1"/>
</dbReference>
<evidence type="ECO:0000313" key="3">
    <source>
        <dbReference type="Proteomes" id="UP000717696"/>
    </source>
</evidence>
<dbReference type="PANTHER" id="PTHR32487:SF8">
    <property type="entry name" value="NAD-DEPENDENT EPIMERASE_DEHYDRATASE DOMAIN-CONTAINING PROTEIN"/>
    <property type="match status" value="1"/>
</dbReference>
<dbReference type="InterPro" id="IPR055222">
    <property type="entry name" value="PRISE-like_Rossmann-fold"/>
</dbReference>
<feature type="domain" description="PRISE-like Rossmann-fold" evidence="1">
    <location>
        <begin position="4"/>
        <end position="380"/>
    </location>
</feature>